<feature type="compositionally biased region" description="Basic residues" evidence="1">
    <location>
        <begin position="281"/>
        <end position="290"/>
    </location>
</feature>
<evidence type="ECO:0000313" key="3">
    <source>
        <dbReference type="Proteomes" id="UP000567179"/>
    </source>
</evidence>
<proteinExistence type="predicted"/>
<feature type="region of interest" description="Disordered" evidence="1">
    <location>
        <begin position="249"/>
        <end position="304"/>
    </location>
</feature>
<organism evidence="2 3">
    <name type="scientific">Psilocybe cf. subviscida</name>
    <dbReference type="NCBI Taxonomy" id="2480587"/>
    <lineage>
        <taxon>Eukaryota</taxon>
        <taxon>Fungi</taxon>
        <taxon>Dikarya</taxon>
        <taxon>Basidiomycota</taxon>
        <taxon>Agaricomycotina</taxon>
        <taxon>Agaricomycetes</taxon>
        <taxon>Agaricomycetidae</taxon>
        <taxon>Agaricales</taxon>
        <taxon>Agaricineae</taxon>
        <taxon>Strophariaceae</taxon>
        <taxon>Psilocybe</taxon>
    </lineage>
</organism>
<feature type="region of interest" description="Disordered" evidence="1">
    <location>
        <begin position="117"/>
        <end position="213"/>
    </location>
</feature>
<feature type="compositionally biased region" description="Low complexity" evidence="1">
    <location>
        <begin position="155"/>
        <end position="168"/>
    </location>
</feature>
<keyword evidence="3" id="KW-1185">Reference proteome</keyword>
<evidence type="ECO:0000256" key="1">
    <source>
        <dbReference type="SAM" id="MobiDB-lite"/>
    </source>
</evidence>
<protein>
    <submittedName>
        <fullName evidence="2">Uncharacterized protein</fullName>
    </submittedName>
</protein>
<feature type="compositionally biased region" description="Basic residues" evidence="1">
    <location>
        <begin position="76"/>
        <end position="85"/>
    </location>
</feature>
<comment type="caution">
    <text evidence="2">The sequence shown here is derived from an EMBL/GenBank/DDBJ whole genome shotgun (WGS) entry which is preliminary data.</text>
</comment>
<gene>
    <name evidence="2" type="ORF">D9619_009107</name>
</gene>
<evidence type="ECO:0000313" key="2">
    <source>
        <dbReference type="EMBL" id="KAF5329461.1"/>
    </source>
</evidence>
<dbReference type="AlphaFoldDB" id="A0A8H5BUX2"/>
<dbReference type="EMBL" id="JAACJJ010000002">
    <property type="protein sequence ID" value="KAF5329461.1"/>
    <property type="molecule type" value="Genomic_DNA"/>
</dbReference>
<dbReference type="Proteomes" id="UP000567179">
    <property type="component" value="Unassembled WGS sequence"/>
</dbReference>
<name>A0A8H5BUX2_9AGAR</name>
<feature type="compositionally biased region" description="Low complexity" evidence="1">
    <location>
        <begin position="268"/>
        <end position="280"/>
    </location>
</feature>
<accession>A0A8H5BUX2</accession>
<feature type="compositionally biased region" description="Basic and acidic residues" evidence="1">
    <location>
        <begin position="58"/>
        <end position="67"/>
    </location>
</feature>
<feature type="region of interest" description="Disordered" evidence="1">
    <location>
        <begin position="48"/>
        <end position="85"/>
    </location>
</feature>
<reference evidence="2 3" key="1">
    <citation type="journal article" date="2020" name="ISME J.">
        <title>Uncovering the hidden diversity of litter-decomposition mechanisms in mushroom-forming fungi.</title>
        <authorList>
            <person name="Floudas D."/>
            <person name="Bentzer J."/>
            <person name="Ahren D."/>
            <person name="Johansson T."/>
            <person name="Persson P."/>
            <person name="Tunlid A."/>
        </authorList>
    </citation>
    <scope>NUCLEOTIDE SEQUENCE [LARGE SCALE GENOMIC DNA]</scope>
    <source>
        <strain evidence="2 3">CBS 101986</strain>
    </source>
</reference>
<sequence length="304" mass="32976">MLPVICTVPDDIPLHPNAPDFIDQGPGAGDCVATSSFTLIAEHQRVMDAKSRSITTKENIRRRERSENANTPKAQPVHHPRSKMARRTWVAEINAKRAQAAPASIVKVVKHVYPTETTKHMDSQPASEQQSSSETDENPAVSDQAAADARDAHLSDSMPPIPAMSSAPTFPSSTRDDAQNDDVGAGPTDAANTSQDPVLRGADEEPPFETAQVSRTRLLSLPWRMILPPPASTEETVLRSVFARDQAATSTLKNKPEKELPGKENNNASALASVSVAPSRRSQRILKRKRDQNENGVVDCPMDA</sequence>